<name>A0A8H5M3E7_9AGAR</name>
<comment type="caution">
    <text evidence="2">The sequence shown here is derived from an EMBL/GenBank/DDBJ whole genome shotgun (WGS) entry which is preliminary data.</text>
</comment>
<dbReference type="AlphaFoldDB" id="A0A8H5M3E7"/>
<protein>
    <recommendedName>
        <fullName evidence="4">BTB domain-containing protein</fullName>
    </recommendedName>
</protein>
<evidence type="ECO:0000256" key="1">
    <source>
        <dbReference type="SAM" id="MobiDB-lite"/>
    </source>
</evidence>
<dbReference type="EMBL" id="JAACJP010000015">
    <property type="protein sequence ID" value="KAF5379850.1"/>
    <property type="molecule type" value="Genomic_DNA"/>
</dbReference>
<proteinExistence type="predicted"/>
<sequence length="756" mass="85401">MSTWTGLTSEPHEADQSHLVLHYSRLEAMKQTVLSSTPSQNVDQPVVLAGTSEICNYFLLMQHLLELIFIDLAVNAPDADLIFRSSDQVVFHIHSKNLEMTTGGFPPIEFAQGNEVPIVDLSENAAVLELLFQFVYPRRQPSLAKLDFNVLAQLSEAVEKYMVYPAQEICASTMSDTLPKHALEILDYSVIHDYVDLSDKAAPYVTVAEMAQGIKTLSPEVVYAWLRYYATWKRELSNIKSYLPSHTVSCNMWHKHWAIVLESVLKFPGVPREEDLDAVMRTSGRYEITCCEEGMRKWKMNFLQRIRGIPAFKDFLTDPQPQELYWEPTRKPSITDDGSFVRKVIAVVSTIIATVPNQPLRRNGCHRLACIPIVGVSDLGHNKAPSAPQMLVGTLLSSFIPFNRSLRITPCTARARRIPAQRRTKSDCKNGGAVPNKDSSPVTWDGRTSEPHEADHSHLAFHYSRLEAMRQTVLSSAPSRNVDQPVVPAGTSGIFNAPDADLLFRSSDDVGFHIHSKNLKTTTGGFPPREFAQGNEVPIIDLPENAAVLELLFQFVYPRRQPSLAKLDFNVLAQLSEAVEKYMVYPAQQICASMMTKTLPKHALEILDYSFKHDYAALSDQAATYVTLAEMAQGVKTVSPEVVHAWWRYYATWKHELDNIKEYSSSHRGNCTVWLTHWANVVESALKFPGVPREEDLNAVMRTGRNDSDCCVKEMQEWNVKFIKRIQGIPAFTQFLTDPQPQVETTLARRRYRFPT</sequence>
<dbReference type="InterPro" id="IPR011333">
    <property type="entry name" value="SKP1/BTB/POZ_sf"/>
</dbReference>
<evidence type="ECO:0000313" key="2">
    <source>
        <dbReference type="EMBL" id="KAF5379850.1"/>
    </source>
</evidence>
<gene>
    <name evidence="2" type="ORF">D9615_005820</name>
</gene>
<evidence type="ECO:0000313" key="3">
    <source>
        <dbReference type="Proteomes" id="UP000565441"/>
    </source>
</evidence>
<accession>A0A8H5M3E7</accession>
<reference evidence="2 3" key="1">
    <citation type="journal article" date="2020" name="ISME J.">
        <title>Uncovering the hidden diversity of litter-decomposition mechanisms in mushroom-forming fungi.</title>
        <authorList>
            <person name="Floudas D."/>
            <person name="Bentzer J."/>
            <person name="Ahren D."/>
            <person name="Johansson T."/>
            <person name="Persson P."/>
            <person name="Tunlid A."/>
        </authorList>
    </citation>
    <scope>NUCLEOTIDE SEQUENCE [LARGE SCALE GENOMIC DNA]</scope>
    <source>
        <strain evidence="2 3">CBS 661.87</strain>
    </source>
</reference>
<dbReference type="Proteomes" id="UP000565441">
    <property type="component" value="Unassembled WGS sequence"/>
</dbReference>
<dbReference type="OrthoDB" id="3184970at2759"/>
<feature type="region of interest" description="Disordered" evidence="1">
    <location>
        <begin position="417"/>
        <end position="453"/>
    </location>
</feature>
<keyword evidence="3" id="KW-1185">Reference proteome</keyword>
<organism evidence="2 3">
    <name type="scientific">Tricholomella constricta</name>
    <dbReference type="NCBI Taxonomy" id="117010"/>
    <lineage>
        <taxon>Eukaryota</taxon>
        <taxon>Fungi</taxon>
        <taxon>Dikarya</taxon>
        <taxon>Basidiomycota</taxon>
        <taxon>Agaricomycotina</taxon>
        <taxon>Agaricomycetes</taxon>
        <taxon>Agaricomycetidae</taxon>
        <taxon>Agaricales</taxon>
        <taxon>Tricholomatineae</taxon>
        <taxon>Lyophyllaceae</taxon>
        <taxon>Tricholomella</taxon>
    </lineage>
</organism>
<dbReference type="Gene3D" id="3.30.710.10">
    <property type="entry name" value="Potassium Channel Kv1.1, Chain A"/>
    <property type="match status" value="1"/>
</dbReference>
<evidence type="ECO:0008006" key="4">
    <source>
        <dbReference type="Google" id="ProtNLM"/>
    </source>
</evidence>